<evidence type="ECO:0000256" key="15">
    <source>
        <dbReference type="ARBA" id="ARBA00022840"/>
    </source>
</evidence>
<evidence type="ECO:0000256" key="14">
    <source>
        <dbReference type="ARBA" id="ARBA00022777"/>
    </source>
</evidence>
<dbReference type="EMBL" id="KB741292">
    <property type="protein sequence ID" value="ENN70383.1"/>
    <property type="molecule type" value="Genomic_DNA"/>
</dbReference>
<dbReference type="PROSITE" id="PS51328">
    <property type="entry name" value="L_LECTIN_LIKE"/>
    <property type="match status" value="1"/>
</dbReference>
<dbReference type="PROSITE" id="PS51285">
    <property type="entry name" value="AGC_KINASE_CTER"/>
    <property type="match status" value="1"/>
</dbReference>
<feature type="non-terminal residue" evidence="25">
    <location>
        <position position="1"/>
    </location>
</feature>
<dbReference type="PRINTS" id="PR00717">
    <property type="entry name" value="GPCRKINASE"/>
</dbReference>
<dbReference type="OrthoDB" id="270293at2759"/>
<dbReference type="Pfam" id="PF00069">
    <property type="entry name" value="Pkinase"/>
    <property type="match status" value="1"/>
</dbReference>
<dbReference type="GO" id="GO:0030246">
    <property type="term" value="F:carbohydrate binding"/>
    <property type="evidence" value="ECO:0007669"/>
    <property type="project" value="UniProtKB-KW"/>
</dbReference>
<dbReference type="Gene3D" id="3.30.200.20">
    <property type="entry name" value="Phosphorylase Kinase, domain 1"/>
    <property type="match status" value="1"/>
</dbReference>
<comment type="subcellular location">
    <subcellularLocation>
        <location evidence="22">Endomembrane system</location>
        <topology evidence="22">Single-pass type I membrane protein</topology>
    </subcellularLocation>
    <subcellularLocation>
        <location evidence="2">Golgi apparatus membrane</location>
        <topology evidence="2">Single-pass membrane protein</topology>
    </subcellularLocation>
</comment>
<dbReference type="GO" id="GO:0003968">
    <property type="term" value="F:RNA-directed RNA polymerase activity"/>
    <property type="evidence" value="ECO:0007669"/>
    <property type="project" value="UniProtKB-EC"/>
</dbReference>
<dbReference type="GO" id="GO:0000139">
    <property type="term" value="C:Golgi membrane"/>
    <property type="evidence" value="ECO:0007669"/>
    <property type="project" value="UniProtKB-SubCell"/>
</dbReference>
<dbReference type="Gene3D" id="2.60.120.200">
    <property type="match status" value="1"/>
</dbReference>
<evidence type="ECO:0000256" key="21">
    <source>
        <dbReference type="ARBA" id="ARBA00023180"/>
    </source>
</evidence>
<evidence type="ECO:0000256" key="23">
    <source>
        <dbReference type="ARBA" id="ARBA00057847"/>
    </source>
</evidence>
<dbReference type="PANTHER" id="PTHR24355:SF28">
    <property type="entry name" value="G PROTEIN-COUPLED RECEPTOR KINASE 2"/>
    <property type="match status" value="1"/>
</dbReference>
<dbReference type="PANTHER" id="PTHR24355">
    <property type="entry name" value="G PROTEIN-COUPLED RECEPTOR KINASE/RIBOSOMAL PROTEIN S6 KINASE"/>
    <property type="match status" value="1"/>
</dbReference>
<dbReference type="InterPro" id="IPR000719">
    <property type="entry name" value="Prot_kinase_dom"/>
</dbReference>
<evidence type="ECO:0000256" key="13">
    <source>
        <dbReference type="ARBA" id="ARBA00022741"/>
    </source>
</evidence>
<dbReference type="PROSITE" id="PS50522">
    <property type="entry name" value="RDRP_PHAGE"/>
    <property type="match status" value="1"/>
</dbReference>
<evidence type="ECO:0000256" key="8">
    <source>
        <dbReference type="ARBA" id="ARBA00022679"/>
    </source>
</evidence>
<dbReference type="OMA" id="VECLDSH"/>
<evidence type="ECO:0000256" key="12">
    <source>
        <dbReference type="ARBA" id="ARBA00022734"/>
    </source>
</evidence>
<evidence type="ECO:0000256" key="10">
    <source>
        <dbReference type="ARBA" id="ARBA00022723"/>
    </source>
</evidence>
<evidence type="ECO:0000256" key="16">
    <source>
        <dbReference type="ARBA" id="ARBA00022953"/>
    </source>
</evidence>
<accession>N6SYS6</accession>
<protein>
    <recommendedName>
        <fullName evidence="24">G protein-coupled receptor kinase 1</fullName>
        <ecNumber evidence="4">2.7.11.16</ecNumber>
        <ecNumber evidence="5">2.7.7.48</ecNumber>
    </recommendedName>
</protein>
<dbReference type="CDD" id="cd05605">
    <property type="entry name" value="STKc_GRK4_like"/>
    <property type="match status" value="1"/>
</dbReference>
<dbReference type="GO" id="GO:0007165">
    <property type="term" value="P:signal transduction"/>
    <property type="evidence" value="ECO:0007669"/>
    <property type="project" value="InterPro"/>
</dbReference>
<keyword evidence="7" id="KW-0597">Phosphoprotein</keyword>
<dbReference type="PROSITE" id="PS50011">
    <property type="entry name" value="PROTEIN_KINASE_DOM"/>
    <property type="match status" value="1"/>
</dbReference>
<dbReference type="FunFam" id="1.10.167.10:FF:000009">
    <property type="entry name" value="G protein-coupled receptor kinase"/>
    <property type="match status" value="1"/>
</dbReference>
<evidence type="ECO:0000256" key="17">
    <source>
        <dbReference type="ARBA" id="ARBA00022989"/>
    </source>
</evidence>
<dbReference type="Pfam" id="PF00615">
    <property type="entry name" value="RGS"/>
    <property type="match status" value="1"/>
</dbReference>
<keyword evidence="17" id="KW-1133">Transmembrane helix</keyword>
<dbReference type="PROSITE" id="PS50132">
    <property type="entry name" value="RGS"/>
    <property type="match status" value="1"/>
</dbReference>
<dbReference type="SMART" id="SM00315">
    <property type="entry name" value="RGS"/>
    <property type="match status" value="1"/>
</dbReference>
<comment type="similarity">
    <text evidence="3">Belongs to the protein kinase superfamily. AGC Ser/Thr protein kinase family. GPRK subfamily.</text>
</comment>
<dbReference type="EC" id="2.7.11.16" evidence="4"/>
<dbReference type="GO" id="GO:0005524">
    <property type="term" value="F:ATP binding"/>
    <property type="evidence" value="ECO:0007669"/>
    <property type="project" value="UniProtKB-UniRule"/>
</dbReference>
<keyword evidence="10" id="KW-0479">Metal-binding</keyword>
<evidence type="ECO:0000256" key="5">
    <source>
        <dbReference type="ARBA" id="ARBA00012494"/>
    </source>
</evidence>
<proteinExistence type="inferred from homology"/>
<dbReference type="SUPFAM" id="SSF56112">
    <property type="entry name" value="Protein kinase-like (PK-like)"/>
    <property type="match status" value="1"/>
</dbReference>
<dbReference type="EC" id="2.7.7.48" evidence="5"/>
<comment type="function">
    <text evidence="23">Specifically phosphorylates the activated forms of G protein-coupled receptors.</text>
</comment>
<dbReference type="FunFam" id="2.60.120.200:FF:000017">
    <property type="entry name" value="Vesicular integral-membrane protein VIP36"/>
    <property type="match status" value="1"/>
</dbReference>
<dbReference type="HOGENOM" id="CLU_000288_63_41_1"/>
<evidence type="ECO:0000256" key="19">
    <source>
        <dbReference type="ARBA" id="ARBA00023136"/>
    </source>
</evidence>
<evidence type="ECO:0000256" key="18">
    <source>
        <dbReference type="ARBA" id="ARBA00023034"/>
    </source>
</evidence>
<evidence type="ECO:0000256" key="2">
    <source>
        <dbReference type="ARBA" id="ARBA00004194"/>
    </source>
</evidence>
<dbReference type="GO" id="GO:0046872">
    <property type="term" value="F:metal ion binding"/>
    <property type="evidence" value="ECO:0007669"/>
    <property type="project" value="UniProtKB-KW"/>
</dbReference>
<dbReference type="InterPro" id="IPR000961">
    <property type="entry name" value="AGC-kinase_C"/>
</dbReference>
<dbReference type="InterPro" id="IPR035664">
    <property type="entry name" value="VIP36_lectin"/>
</dbReference>
<evidence type="ECO:0000256" key="4">
    <source>
        <dbReference type="ARBA" id="ARBA00012433"/>
    </source>
</evidence>
<dbReference type="CDD" id="cd06901">
    <property type="entry name" value="lectin_VIP36_VIPL"/>
    <property type="match status" value="1"/>
</dbReference>
<dbReference type="InterPro" id="IPR011009">
    <property type="entry name" value="Kinase-like_dom_sf"/>
</dbReference>
<evidence type="ECO:0000256" key="22">
    <source>
        <dbReference type="ARBA" id="ARBA00046288"/>
    </source>
</evidence>
<dbReference type="FunFam" id="1.10.510.10:FF:000074">
    <property type="entry name" value="G protein-coupled receptor kinase"/>
    <property type="match status" value="1"/>
</dbReference>
<dbReference type="InterPro" id="IPR036305">
    <property type="entry name" value="RGS_sf"/>
</dbReference>
<dbReference type="InterPro" id="IPR017441">
    <property type="entry name" value="Protein_kinase_ATP_BS"/>
</dbReference>
<dbReference type="InterPro" id="IPR005052">
    <property type="entry name" value="Lectin_leg"/>
</dbReference>
<dbReference type="InterPro" id="IPR016137">
    <property type="entry name" value="RGS"/>
</dbReference>
<keyword evidence="9" id="KW-0812">Transmembrane</keyword>
<dbReference type="Gene3D" id="1.10.510.10">
    <property type="entry name" value="Transferase(Phosphotransferase) domain 1"/>
    <property type="match status" value="1"/>
</dbReference>
<evidence type="ECO:0000256" key="3">
    <source>
        <dbReference type="ARBA" id="ARBA00009793"/>
    </source>
</evidence>
<dbReference type="GO" id="GO:0019079">
    <property type="term" value="P:viral genome replication"/>
    <property type="evidence" value="ECO:0007669"/>
    <property type="project" value="InterPro"/>
</dbReference>
<keyword evidence="18" id="KW-0333">Golgi apparatus</keyword>
<dbReference type="InterPro" id="IPR000239">
    <property type="entry name" value="GPCR_kinase"/>
</dbReference>
<organism evidence="25">
    <name type="scientific">Dendroctonus ponderosae</name>
    <name type="common">Mountain pine beetle</name>
    <dbReference type="NCBI Taxonomy" id="77166"/>
    <lineage>
        <taxon>Eukaryota</taxon>
        <taxon>Metazoa</taxon>
        <taxon>Ecdysozoa</taxon>
        <taxon>Arthropoda</taxon>
        <taxon>Hexapoda</taxon>
        <taxon>Insecta</taxon>
        <taxon>Pterygota</taxon>
        <taxon>Neoptera</taxon>
        <taxon>Endopterygota</taxon>
        <taxon>Coleoptera</taxon>
        <taxon>Polyphaga</taxon>
        <taxon>Cucujiformia</taxon>
        <taxon>Curculionidae</taxon>
        <taxon>Scolytinae</taxon>
        <taxon>Dendroctonus</taxon>
    </lineage>
</organism>
<keyword evidence="21" id="KW-0325">Glycoprotein</keyword>
<dbReference type="InterPro" id="IPR007096">
    <property type="entry name" value="RNA-dir_Rpol_cat_phage"/>
</dbReference>
<dbReference type="AlphaFoldDB" id="N6SYS6"/>
<dbReference type="GO" id="GO:0009966">
    <property type="term" value="P:regulation of signal transduction"/>
    <property type="evidence" value="ECO:0007669"/>
    <property type="project" value="TreeGrafter"/>
</dbReference>
<keyword evidence="12" id="KW-0430">Lectin</keyword>
<gene>
    <name evidence="25" type="ORF">YQE_12890</name>
</gene>
<keyword evidence="6" id="KW-0723">Serine/threonine-protein kinase</keyword>
<evidence type="ECO:0000256" key="6">
    <source>
        <dbReference type="ARBA" id="ARBA00022527"/>
    </source>
</evidence>
<dbReference type="SUPFAM" id="SSF48097">
    <property type="entry name" value="Regulator of G-protein signaling, RGS"/>
    <property type="match status" value="1"/>
</dbReference>
<keyword evidence="16" id="KW-0693">Viral RNA replication</keyword>
<dbReference type="PROSITE" id="PS00107">
    <property type="entry name" value="PROTEIN_KINASE_ATP"/>
    <property type="match status" value="1"/>
</dbReference>
<dbReference type="SUPFAM" id="SSF49899">
    <property type="entry name" value="Concanavalin A-like lectins/glucanases"/>
    <property type="match status" value="1"/>
</dbReference>
<keyword evidence="20" id="KW-1015">Disulfide bond</keyword>
<dbReference type="InterPro" id="IPR013320">
    <property type="entry name" value="ConA-like_dom_sf"/>
</dbReference>
<evidence type="ECO:0000256" key="1">
    <source>
        <dbReference type="ARBA" id="ARBA00001256"/>
    </source>
</evidence>
<keyword evidence="19" id="KW-0472">Membrane</keyword>
<evidence type="ECO:0000256" key="7">
    <source>
        <dbReference type="ARBA" id="ARBA00022553"/>
    </source>
</evidence>
<comment type="catalytic activity">
    <reaction evidence="1">
        <text>[G-protein-coupled receptor] + ATP = [G-protein-coupled receptor]-phosphate + ADP + H(+)</text>
        <dbReference type="Rhea" id="RHEA:12008"/>
        <dbReference type="Rhea" id="RHEA-COMP:11260"/>
        <dbReference type="Rhea" id="RHEA-COMP:11261"/>
        <dbReference type="ChEBI" id="CHEBI:15378"/>
        <dbReference type="ChEBI" id="CHEBI:30616"/>
        <dbReference type="ChEBI" id="CHEBI:43176"/>
        <dbReference type="ChEBI" id="CHEBI:68546"/>
        <dbReference type="ChEBI" id="CHEBI:456216"/>
        <dbReference type="EC" id="2.7.11.16"/>
    </reaction>
</comment>
<dbReference type="InterPro" id="IPR044926">
    <property type="entry name" value="RGS_subdomain_2"/>
</dbReference>
<dbReference type="GO" id="GO:0004703">
    <property type="term" value="F:G protein-coupled receptor kinase activity"/>
    <property type="evidence" value="ECO:0007669"/>
    <property type="project" value="UniProtKB-EC"/>
</dbReference>
<name>N6SYS6_DENPD</name>
<keyword evidence="11" id="KW-0732">Signal</keyword>
<dbReference type="Pfam" id="PF03388">
    <property type="entry name" value="Lectin_leg-like"/>
    <property type="match status" value="1"/>
</dbReference>
<keyword evidence="14" id="KW-0418">Kinase</keyword>
<keyword evidence="13" id="KW-0547">Nucleotide-binding</keyword>
<keyword evidence="8" id="KW-0808">Transferase</keyword>
<dbReference type="Gene3D" id="1.10.167.10">
    <property type="entry name" value="Regulator of G-protein Signalling 4, domain 2"/>
    <property type="match status" value="1"/>
</dbReference>
<keyword evidence="15" id="KW-0067">ATP-binding</keyword>
<dbReference type="SMART" id="SM00133">
    <property type="entry name" value="S_TK_X"/>
    <property type="match status" value="1"/>
</dbReference>
<evidence type="ECO:0000256" key="24">
    <source>
        <dbReference type="ARBA" id="ARBA00074344"/>
    </source>
</evidence>
<evidence type="ECO:0000256" key="20">
    <source>
        <dbReference type="ARBA" id="ARBA00023157"/>
    </source>
</evidence>
<sequence>MELENIVANTVYLKAREGGSDNNKGKSKKWKKILQFPHISQCLELVSKIDVKYEYVVEQQPIGKTLFGQWCELKGTQYHCFFLLLDVQIESDDQRHDLVSVIKQQFSDLPPQKTSALFPDTDKLFLEGEQLENGPGKDLFHTSIQAVRTYLAGEPFEEFTKSMYFHRYLQWKWLESQPVTHKTFRMYRVLGKGGFGEVCACQVRATGKMYACKKLEKKRIKKRKGEAMVLIEKQILEKINSRFVVNLTYAYETKDALCLVLTIMSGGDLKFHIYNMGGEPGLDINRTRFYAAEVVCGVEHLHRQGIVYRDCKPENILLDDNGHVRISDLGLAIVLPEGESVRGRVGTVGYMAPEVIDNERYSFSPDWFSFGCLVYEMIEGQAPFRARREKVKREEVDRRVKVEPERYSNKFTEDSKSFCQQLLTKNATDRLGGKADRHGALQVKQHAFFQTINWRRLEAGIIDPPFVPDPHAVYAKDVLDIEQFSTVKGVNIDESDSSFYSKFNTGCVSIPWQTEIIETDCYRQLNVFGPNNTRSPDLVLEPAPQAKSGDCFPFRRKLEHINSGKFILKMYLNSNYLTHLLFLLLLKLVKAEWNTKDYLKREHSLVKPYHGTGMQIPNWQYTGSTIITPNHIRLTADMQSKQGAIWNTVPLMIRNWEMQVQFKVHGKGKELFGDGFAIWYTKDRSRTGPVFGSSDLFHGMAIILDTYSNHNGPHNHQHPYISAMVNNGTMSYDHDRDGTHTQLAGCNAKFRNLNHDTHLSIRYENDVLTVSTDIEDKKAWKECFKVEGVQLPTGYYLGASATTGDLSDNHDLISMRLYELDLPDDPRAREDRTHILPSATYFEPPRDHVDDPKPSSLSGVKIFFLMLLGSVLLVACVVIGIMFYQKQNEKNRKRFY</sequence>
<evidence type="ECO:0000256" key="9">
    <source>
        <dbReference type="ARBA" id="ARBA00022692"/>
    </source>
</evidence>
<reference evidence="25" key="1">
    <citation type="journal article" date="2013" name="Genome Biol.">
        <title>Draft genome of the mountain pine beetle, Dendroctonus ponderosae Hopkins, a major forest pest.</title>
        <authorList>
            <person name="Keeling C.I."/>
            <person name="Yuen M.M."/>
            <person name="Liao N.Y."/>
            <person name="Docking T.R."/>
            <person name="Chan S.K."/>
            <person name="Taylor G.A."/>
            <person name="Palmquist D.L."/>
            <person name="Jackman S.D."/>
            <person name="Nguyen A."/>
            <person name="Li M."/>
            <person name="Henderson H."/>
            <person name="Janes J.K."/>
            <person name="Zhao Y."/>
            <person name="Pandoh P."/>
            <person name="Moore R."/>
            <person name="Sperling F.A."/>
            <person name="Huber D.P."/>
            <person name="Birol I."/>
            <person name="Jones S.J."/>
            <person name="Bohlmann J."/>
        </authorList>
    </citation>
    <scope>NUCLEOTIDE SEQUENCE</scope>
</reference>
<evidence type="ECO:0000256" key="11">
    <source>
        <dbReference type="ARBA" id="ARBA00022729"/>
    </source>
</evidence>
<evidence type="ECO:0000313" key="25">
    <source>
        <dbReference type="EMBL" id="ENN70383.1"/>
    </source>
</evidence>